<evidence type="ECO:0000313" key="5">
    <source>
        <dbReference type="Proteomes" id="UP000249239"/>
    </source>
</evidence>
<comment type="caution">
    <text evidence="4">The sequence shown here is derived from an EMBL/GenBank/DDBJ whole genome shotgun (WGS) entry which is preliminary data.</text>
</comment>
<dbReference type="Proteomes" id="UP000249239">
    <property type="component" value="Unassembled WGS sequence"/>
</dbReference>
<dbReference type="SUPFAM" id="SSF53756">
    <property type="entry name" value="UDP-Glycosyltransferase/glycogen phosphorylase"/>
    <property type="match status" value="1"/>
</dbReference>
<dbReference type="EMBL" id="QKZK01000021">
    <property type="protein sequence ID" value="PZX14284.1"/>
    <property type="molecule type" value="Genomic_DNA"/>
</dbReference>
<evidence type="ECO:0000256" key="2">
    <source>
        <dbReference type="ARBA" id="ARBA00022679"/>
    </source>
</evidence>
<dbReference type="PANTHER" id="PTHR12526">
    <property type="entry name" value="GLYCOSYLTRANSFERASE"/>
    <property type="match status" value="1"/>
</dbReference>
<dbReference type="Gene3D" id="3.40.50.2000">
    <property type="entry name" value="Glycogen Phosphorylase B"/>
    <property type="match status" value="2"/>
</dbReference>
<keyword evidence="2 4" id="KW-0808">Transferase</keyword>
<dbReference type="OrthoDB" id="596635at2"/>
<feature type="domain" description="Glycosyl transferase family 1" evidence="3">
    <location>
        <begin position="197"/>
        <end position="351"/>
    </location>
</feature>
<dbReference type="PANTHER" id="PTHR12526:SF510">
    <property type="entry name" value="D-INOSITOL 3-PHOSPHATE GLYCOSYLTRANSFERASE"/>
    <property type="match status" value="1"/>
</dbReference>
<keyword evidence="5" id="KW-1185">Reference proteome</keyword>
<evidence type="ECO:0000256" key="1">
    <source>
        <dbReference type="ARBA" id="ARBA00022676"/>
    </source>
</evidence>
<sequence length="377" mass="43061">MKRFLVVSYAIHKQKDGRVYSYAPYVREMNIWLKHADLVRVVAPFLQDAPDPLDMAYVHPQFEFVGVKPIDLTSLKTTICSVWFLPKIIWVLLCQMYWADHIHLRCPGNMGLIGLMVQVFFPKKNKTVKYANNWDPRSRQPLSYRIQKKMLRNSWLTRRCKVLVYGDWREKSRNIIPFYTASYTEADGYDVPIRSASRDDVLQLLFVGTLTSNKRPHTAIQTVVALNAIGIRSHLTLIGDGAQKSSLRSMCDELGVNKQVAFTGKLSPAEVVGYFKASHFLVFMSWSEGWPKVVAESMWWGCVPVSTDVSCVRSMLGDGQRGIITDPDAVKIAESINVLVSQSQAYQQMALQGMEWSRQYHLGRFERDVSDILLKKG</sequence>
<organism evidence="4 5">
    <name type="scientific">Breznakibacter xylanolyticus</name>
    <dbReference type="NCBI Taxonomy" id="990"/>
    <lineage>
        <taxon>Bacteria</taxon>
        <taxon>Pseudomonadati</taxon>
        <taxon>Bacteroidota</taxon>
        <taxon>Bacteroidia</taxon>
        <taxon>Marinilabiliales</taxon>
        <taxon>Marinilabiliaceae</taxon>
        <taxon>Breznakibacter</taxon>
    </lineage>
</organism>
<keyword evidence="1" id="KW-0328">Glycosyltransferase</keyword>
<reference evidence="4 5" key="1">
    <citation type="submission" date="2018-06" db="EMBL/GenBank/DDBJ databases">
        <title>Genomic Encyclopedia of Archaeal and Bacterial Type Strains, Phase II (KMG-II): from individual species to whole genera.</title>
        <authorList>
            <person name="Goeker M."/>
        </authorList>
    </citation>
    <scope>NUCLEOTIDE SEQUENCE [LARGE SCALE GENOMIC DNA]</scope>
    <source>
        <strain evidence="4 5">DSM 6779</strain>
    </source>
</reference>
<accession>A0A2W7NC32</accession>
<gene>
    <name evidence="4" type="ORF">LX69_02464</name>
</gene>
<dbReference type="InterPro" id="IPR001296">
    <property type="entry name" value="Glyco_trans_1"/>
</dbReference>
<evidence type="ECO:0000259" key="3">
    <source>
        <dbReference type="Pfam" id="PF00534"/>
    </source>
</evidence>
<name>A0A2W7NC32_9BACT</name>
<dbReference type="Pfam" id="PF00534">
    <property type="entry name" value="Glycos_transf_1"/>
    <property type="match status" value="1"/>
</dbReference>
<evidence type="ECO:0000313" key="4">
    <source>
        <dbReference type="EMBL" id="PZX14284.1"/>
    </source>
</evidence>
<dbReference type="GO" id="GO:0016757">
    <property type="term" value="F:glycosyltransferase activity"/>
    <property type="evidence" value="ECO:0007669"/>
    <property type="project" value="UniProtKB-KW"/>
</dbReference>
<dbReference type="RefSeq" id="WP_111446318.1">
    <property type="nucleotide sequence ID" value="NZ_QKZK01000021.1"/>
</dbReference>
<proteinExistence type="predicted"/>
<protein>
    <submittedName>
        <fullName evidence="4">Glycosyltransferase involved in cell wall biosynthesis</fullName>
    </submittedName>
</protein>
<dbReference type="AlphaFoldDB" id="A0A2W7NC32"/>